<dbReference type="GO" id="GO:0005634">
    <property type="term" value="C:nucleus"/>
    <property type="evidence" value="ECO:0007669"/>
    <property type="project" value="UniProtKB-SubCell"/>
</dbReference>
<dbReference type="AlphaFoldDB" id="A0AAV6XIX8"/>
<evidence type="ECO:0000256" key="7">
    <source>
        <dbReference type="ARBA" id="ARBA00023242"/>
    </source>
</evidence>
<evidence type="ECO:0000256" key="5">
    <source>
        <dbReference type="ARBA" id="ARBA00022723"/>
    </source>
</evidence>
<keyword evidence="7" id="KW-0539">Nucleus</keyword>
<dbReference type="PANTHER" id="PTHR22930:SF281">
    <property type="entry name" value="NUCLEASE"/>
    <property type="match status" value="1"/>
</dbReference>
<organism evidence="9 10">
    <name type="scientific">Buddleja alternifolia</name>
    <dbReference type="NCBI Taxonomy" id="168488"/>
    <lineage>
        <taxon>Eukaryota</taxon>
        <taxon>Viridiplantae</taxon>
        <taxon>Streptophyta</taxon>
        <taxon>Embryophyta</taxon>
        <taxon>Tracheophyta</taxon>
        <taxon>Spermatophyta</taxon>
        <taxon>Magnoliopsida</taxon>
        <taxon>eudicotyledons</taxon>
        <taxon>Gunneridae</taxon>
        <taxon>Pentapetalae</taxon>
        <taxon>asterids</taxon>
        <taxon>lamiids</taxon>
        <taxon>Lamiales</taxon>
        <taxon>Scrophulariaceae</taxon>
        <taxon>Buddlejeae</taxon>
        <taxon>Buddleja</taxon>
    </lineage>
</organism>
<comment type="cofactor">
    <cofactor evidence="1">
        <name>a divalent metal cation</name>
        <dbReference type="ChEBI" id="CHEBI:60240"/>
    </cofactor>
</comment>
<evidence type="ECO:0000256" key="2">
    <source>
        <dbReference type="ARBA" id="ARBA00004123"/>
    </source>
</evidence>
<evidence type="ECO:0000313" key="9">
    <source>
        <dbReference type="EMBL" id="KAG8382976.1"/>
    </source>
</evidence>
<name>A0AAV6XIX8_9LAMI</name>
<evidence type="ECO:0000256" key="6">
    <source>
        <dbReference type="ARBA" id="ARBA00022801"/>
    </source>
</evidence>
<dbReference type="Pfam" id="PF13359">
    <property type="entry name" value="DDE_Tnp_4"/>
    <property type="match status" value="1"/>
</dbReference>
<dbReference type="EMBL" id="WHWC01000005">
    <property type="protein sequence ID" value="KAG8382976.1"/>
    <property type="molecule type" value="Genomic_DNA"/>
</dbReference>
<evidence type="ECO:0000256" key="4">
    <source>
        <dbReference type="ARBA" id="ARBA00022722"/>
    </source>
</evidence>
<evidence type="ECO:0000256" key="1">
    <source>
        <dbReference type="ARBA" id="ARBA00001968"/>
    </source>
</evidence>
<dbReference type="PANTHER" id="PTHR22930">
    <property type="match status" value="1"/>
</dbReference>
<proteinExistence type="inferred from homology"/>
<feature type="domain" description="DDE Tnp4" evidence="8">
    <location>
        <begin position="5"/>
        <end position="126"/>
    </location>
</feature>
<evidence type="ECO:0000259" key="8">
    <source>
        <dbReference type="Pfam" id="PF13359"/>
    </source>
</evidence>
<evidence type="ECO:0000256" key="3">
    <source>
        <dbReference type="ARBA" id="ARBA00006958"/>
    </source>
</evidence>
<keyword evidence="6" id="KW-0378">Hydrolase</keyword>
<protein>
    <recommendedName>
        <fullName evidence="8">DDE Tnp4 domain-containing protein</fullName>
    </recommendedName>
</protein>
<dbReference type="InterPro" id="IPR027806">
    <property type="entry name" value="HARBI1_dom"/>
</dbReference>
<dbReference type="GO" id="GO:0016787">
    <property type="term" value="F:hydrolase activity"/>
    <property type="evidence" value="ECO:0007669"/>
    <property type="project" value="UniProtKB-KW"/>
</dbReference>
<keyword evidence="4" id="KW-0540">Nuclease</keyword>
<comment type="similarity">
    <text evidence="3">Belongs to the HARBI1 family.</text>
</comment>
<sequence>MKFVYTLPDWEGSATDSSVFRDAVYRPNGLRVPTGQYYLCDAGYMNCEGFLTPYRSVRYHLDEWAEGNRSPQNAKEYYNMMPSKARNVIERTWGVMKWRWTVLRSPTFYNIKTQNKIIFVCALLHNFIRAYSNHICRLDSFLTNV</sequence>
<dbReference type="GO" id="GO:0046872">
    <property type="term" value="F:metal ion binding"/>
    <property type="evidence" value="ECO:0007669"/>
    <property type="project" value="UniProtKB-KW"/>
</dbReference>
<evidence type="ECO:0000313" key="10">
    <source>
        <dbReference type="Proteomes" id="UP000826271"/>
    </source>
</evidence>
<dbReference type="Proteomes" id="UP000826271">
    <property type="component" value="Unassembled WGS sequence"/>
</dbReference>
<comment type="subcellular location">
    <subcellularLocation>
        <location evidence="2">Nucleus</location>
    </subcellularLocation>
</comment>
<dbReference type="GO" id="GO:0004518">
    <property type="term" value="F:nuclease activity"/>
    <property type="evidence" value="ECO:0007669"/>
    <property type="project" value="UniProtKB-KW"/>
</dbReference>
<keyword evidence="5" id="KW-0479">Metal-binding</keyword>
<comment type="caution">
    <text evidence="9">The sequence shown here is derived from an EMBL/GenBank/DDBJ whole genome shotgun (WGS) entry which is preliminary data.</text>
</comment>
<gene>
    <name evidence="9" type="ORF">BUALT_Bualt05G0135900</name>
</gene>
<accession>A0AAV6XIX8</accession>
<keyword evidence="10" id="KW-1185">Reference proteome</keyword>
<reference evidence="9" key="1">
    <citation type="submission" date="2019-10" db="EMBL/GenBank/DDBJ databases">
        <authorList>
            <person name="Zhang R."/>
            <person name="Pan Y."/>
            <person name="Wang J."/>
            <person name="Ma R."/>
            <person name="Yu S."/>
        </authorList>
    </citation>
    <scope>NUCLEOTIDE SEQUENCE</scope>
    <source>
        <strain evidence="9">LA-IB0</strain>
        <tissue evidence="9">Leaf</tissue>
    </source>
</reference>
<dbReference type="InterPro" id="IPR045249">
    <property type="entry name" value="HARBI1-like"/>
</dbReference>